<dbReference type="Proteomes" id="UP000318801">
    <property type="component" value="Unassembled WGS sequence"/>
</dbReference>
<dbReference type="RefSeq" id="WP_141147112.1">
    <property type="nucleotide sequence ID" value="NZ_VHLG01000001.1"/>
</dbReference>
<reference evidence="2 3" key="1">
    <citation type="submission" date="2019-06" db="EMBL/GenBank/DDBJ databases">
        <authorList>
            <person name="Li M."/>
        </authorList>
    </citation>
    <scope>NUCLEOTIDE SEQUENCE [LARGE SCALE GENOMIC DNA]</scope>
    <source>
        <strain evidence="2 3">BGMRC2036</strain>
    </source>
</reference>
<comment type="caution">
    <text evidence="2">The sequence shown here is derived from an EMBL/GenBank/DDBJ whole genome shotgun (WGS) entry which is preliminary data.</text>
</comment>
<dbReference type="GO" id="GO:0003677">
    <property type="term" value="F:DNA binding"/>
    <property type="evidence" value="ECO:0007669"/>
    <property type="project" value="TreeGrafter"/>
</dbReference>
<keyword evidence="3" id="KW-1185">Reference proteome</keyword>
<evidence type="ECO:0000313" key="2">
    <source>
        <dbReference type="EMBL" id="TPW33176.1"/>
    </source>
</evidence>
<protein>
    <submittedName>
        <fullName evidence="2">Helix-turn-helix transcriptional regulator</fullName>
    </submittedName>
</protein>
<evidence type="ECO:0000313" key="3">
    <source>
        <dbReference type="Proteomes" id="UP000318801"/>
    </source>
</evidence>
<dbReference type="AlphaFoldDB" id="A0A506UIP1"/>
<dbReference type="OrthoDB" id="9797716at2"/>
<dbReference type="Gene3D" id="1.10.10.10">
    <property type="entry name" value="Winged helix-like DNA-binding domain superfamily/Winged helix DNA-binding domain"/>
    <property type="match status" value="1"/>
</dbReference>
<name>A0A506UIP1_9HYPH</name>
<dbReference type="PANTHER" id="PTHR39168:SF1">
    <property type="entry name" value="TRANSCRIPTIONAL REGULATORY PROTEIN"/>
    <property type="match status" value="1"/>
</dbReference>
<dbReference type="GO" id="GO:0032791">
    <property type="term" value="F:lead ion binding"/>
    <property type="evidence" value="ECO:0007669"/>
    <property type="project" value="TreeGrafter"/>
</dbReference>
<dbReference type="PANTHER" id="PTHR39168">
    <property type="entry name" value="TRANSCRIPTIONAL REGULATOR-RELATED"/>
    <property type="match status" value="1"/>
</dbReference>
<dbReference type="GO" id="GO:0010288">
    <property type="term" value="P:response to lead ion"/>
    <property type="evidence" value="ECO:0007669"/>
    <property type="project" value="TreeGrafter"/>
</dbReference>
<dbReference type="SMART" id="SM00418">
    <property type="entry name" value="HTH_ARSR"/>
    <property type="match status" value="1"/>
</dbReference>
<organism evidence="2 3">
    <name type="scientific">Martelella alba</name>
    <dbReference type="NCBI Taxonomy" id="2590451"/>
    <lineage>
        <taxon>Bacteria</taxon>
        <taxon>Pseudomonadati</taxon>
        <taxon>Pseudomonadota</taxon>
        <taxon>Alphaproteobacteria</taxon>
        <taxon>Hyphomicrobiales</taxon>
        <taxon>Aurantimonadaceae</taxon>
        <taxon>Martelella</taxon>
    </lineage>
</organism>
<dbReference type="GO" id="GO:0046686">
    <property type="term" value="P:response to cadmium ion"/>
    <property type="evidence" value="ECO:0007669"/>
    <property type="project" value="TreeGrafter"/>
</dbReference>
<dbReference type="InterPro" id="IPR011991">
    <property type="entry name" value="ArsR-like_HTH"/>
</dbReference>
<gene>
    <name evidence="2" type="ORF">FJU08_01010</name>
</gene>
<dbReference type="EMBL" id="VHLG01000001">
    <property type="protein sequence ID" value="TPW33176.1"/>
    <property type="molecule type" value="Genomic_DNA"/>
</dbReference>
<evidence type="ECO:0000259" key="1">
    <source>
        <dbReference type="PROSITE" id="PS50987"/>
    </source>
</evidence>
<dbReference type="InterPro" id="IPR036388">
    <property type="entry name" value="WH-like_DNA-bd_sf"/>
</dbReference>
<dbReference type="GO" id="GO:0003700">
    <property type="term" value="F:DNA-binding transcription factor activity"/>
    <property type="evidence" value="ECO:0007669"/>
    <property type="project" value="InterPro"/>
</dbReference>
<dbReference type="PROSITE" id="PS50987">
    <property type="entry name" value="HTH_ARSR_2"/>
    <property type="match status" value="1"/>
</dbReference>
<proteinExistence type="predicted"/>
<dbReference type="NCBIfam" id="NF033788">
    <property type="entry name" value="HTH_metalloreg"/>
    <property type="match status" value="1"/>
</dbReference>
<dbReference type="GO" id="GO:0097063">
    <property type="term" value="F:cadmium ion sensor activity"/>
    <property type="evidence" value="ECO:0007669"/>
    <property type="project" value="TreeGrafter"/>
</dbReference>
<dbReference type="SUPFAM" id="SSF46785">
    <property type="entry name" value="Winged helix' DNA-binding domain"/>
    <property type="match status" value="1"/>
</dbReference>
<dbReference type="CDD" id="cd00090">
    <property type="entry name" value="HTH_ARSR"/>
    <property type="match status" value="1"/>
</dbReference>
<dbReference type="InterPro" id="IPR036390">
    <property type="entry name" value="WH_DNA-bd_sf"/>
</dbReference>
<dbReference type="Pfam" id="PF12840">
    <property type="entry name" value="HTH_20"/>
    <property type="match status" value="1"/>
</dbReference>
<accession>A0A506UIP1</accession>
<sequence length="239" mass="25425">MINQISGNSLASVAALIGDVARANILSALMGGKALTAGELASLADVTPQTASSHLAKLVDGHLVSVEKQGRHRYFRLASADVAELIETLSAVAATGPQRHRPTGPKDLAMRKARTCYDHMAGSIAVALADRLIDSGDLVIADGAGMVTDQGRATFHCFGIDVDDARQSRRALCRTCLDWSERRYHLGGWLGASILTKSLELGWMRRQESGRTLVLTRKGQAGFGKAFDLSGKVLDLDAG</sequence>
<dbReference type="InterPro" id="IPR052543">
    <property type="entry name" value="HTH_Metal-responsive_Reg"/>
</dbReference>
<dbReference type="InterPro" id="IPR001845">
    <property type="entry name" value="HTH_ArsR_DNA-bd_dom"/>
</dbReference>
<feature type="domain" description="HTH arsR-type" evidence="1">
    <location>
        <begin position="2"/>
        <end position="97"/>
    </location>
</feature>